<dbReference type="Proteomes" id="UP000322553">
    <property type="component" value="Chromosome"/>
</dbReference>
<evidence type="ECO:0000256" key="4">
    <source>
        <dbReference type="ARBA" id="ARBA00023172"/>
    </source>
</evidence>
<sequence>MNIMNNVMGKVSPRYRSLSRWCENYVEILSMKDLSPKTMTCRRANINNLIEHLGDMAVAQIQPMHVARAVRAVTDSGRPYAAKNMLKEANSVFNEALLAGWALTNPAAHLKPLRPQPARSRLSLEQWQRIYRHAEVHGQGWLTHALRLALLSGQRRTDLVNLTFKHEWDGHLHVHQQKTGERIAIPTCLGLNAIGMTLADALEECRRYHQSGTHLLRKKGGKQLGAASLSTRFAEARDHVIAPGEWRGKMPATFHEIRSLSERLYRDQGVDTMTLLGHRSQKTTDGYNDDRGLTHGTWRTVEMSRVSESAEKR</sequence>
<reference evidence="5 6" key="1">
    <citation type="submission" date="2019-08" db="EMBL/GenBank/DDBJ databases">
        <title>Complete genome sequence of Kushneria sp. YCWA18, a halophilic phosphate-solubilizing bacterium isolated from Daqiao saltern in China.</title>
        <authorList>
            <person name="Du G.-X."/>
            <person name="Qu L.-Y."/>
        </authorList>
    </citation>
    <scope>NUCLEOTIDE SEQUENCE [LARGE SCALE GENOMIC DNA]</scope>
    <source>
        <strain evidence="5 6">YCWA18</strain>
    </source>
</reference>
<dbReference type="KEGG" id="kuy:FY550_06970"/>
<protein>
    <submittedName>
        <fullName evidence="5">Tyrosine-type recombinase/integrase</fullName>
    </submittedName>
</protein>
<keyword evidence="3" id="KW-0238">DNA-binding</keyword>
<dbReference type="Gene3D" id="1.10.443.10">
    <property type="entry name" value="Intergrase catalytic core"/>
    <property type="match status" value="1"/>
</dbReference>
<evidence type="ECO:0000256" key="1">
    <source>
        <dbReference type="ARBA" id="ARBA00008857"/>
    </source>
</evidence>
<dbReference type="STRING" id="657387.BH688_03205"/>
<dbReference type="InterPro" id="IPR011010">
    <property type="entry name" value="DNA_brk_join_enz"/>
</dbReference>
<dbReference type="GO" id="GO:0015074">
    <property type="term" value="P:DNA integration"/>
    <property type="evidence" value="ECO:0007669"/>
    <property type="project" value="UniProtKB-KW"/>
</dbReference>
<dbReference type="InterPro" id="IPR013762">
    <property type="entry name" value="Integrase-like_cat_sf"/>
</dbReference>
<organism evidence="5 6">
    <name type="scientific">Kushneria phosphatilytica</name>
    <dbReference type="NCBI Taxonomy" id="657387"/>
    <lineage>
        <taxon>Bacteria</taxon>
        <taxon>Pseudomonadati</taxon>
        <taxon>Pseudomonadota</taxon>
        <taxon>Gammaproteobacteria</taxon>
        <taxon>Oceanospirillales</taxon>
        <taxon>Halomonadaceae</taxon>
        <taxon>Kushneria</taxon>
    </lineage>
</organism>
<dbReference type="PROSITE" id="PS51898">
    <property type="entry name" value="TYR_RECOMBINASE"/>
    <property type="match status" value="1"/>
</dbReference>
<dbReference type="Pfam" id="PF00589">
    <property type="entry name" value="Phage_integrase"/>
    <property type="match status" value="1"/>
</dbReference>
<dbReference type="GO" id="GO:0003677">
    <property type="term" value="F:DNA binding"/>
    <property type="evidence" value="ECO:0007669"/>
    <property type="project" value="UniProtKB-UniRule"/>
</dbReference>
<dbReference type="RefSeq" id="WP_070977197.1">
    <property type="nucleotide sequence ID" value="NZ_CP043420.1"/>
</dbReference>
<evidence type="ECO:0000313" key="5">
    <source>
        <dbReference type="EMBL" id="QEL10895.1"/>
    </source>
</evidence>
<dbReference type="OrthoDB" id="8781634at2"/>
<dbReference type="AlphaFoldDB" id="A0A1S1NZ29"/>
<dbReference type="PANTHER" id="PTHR30629">
    <property type="entry name" value="PROPHAGE INTEGRASE"/>
    <property type="match status" value="1"/>
</dbReference>
<keyword evidence="2" id="KW-0229">DNA integration</keyword>
<dbReference type="EMBL" id="CP043420">
    <property type="protein sequence ID" value="QEL10895.1"/>
    <property type="molecule type" value="Genomic_DNA"/>
</dbReference>
<evidence type="ECO:0000256" key="3">
    <source>
        <dbReference type="ARBA" id="ARBA00023125"/>
    </source>
</evidence>
<dbReference type="InterPro" id="IPR053876">
    <property type="entry name" value="Phage_int_M"/>
</dbReference>
<dbReference type="Gene3D" id="1.10.150.130">
    <property type="match status" value="1"/>
</dbReference>
<evidence type="ECO:0000313" key="6">
    <source>
        <dbReference type="Proteomes" id="UP000322553"/>
    </source>
</evidence>
<dbReference type="InterPro" id="IPR010998">
    <property type="entry name" value="Integrase_recombinase_N"/>
</dbReference>
<dbReference type="SUPFAM" id="SSF56349">
    <property type="entry name" value="DNA breaking-rejoining enzymes"/>
    <property type="match status" value="1"/>
</dbReference>
<keyword evidence="6" id="KW-1185">Reference proteome</keyword>
<dbReference type="InterPro" id="IPR002104">
    <property type="entry name" value="Integrase_catalytic"/>
</dbReference>
<dbReference type="InterPro" id="IPR050808">
    <property type="entry name" value="Phage_Integrase"/>
</dbReference>
<dbReference type="GO" id="GO:0006310">
    <property type="term" value="P:DNA recombination"/>
    <property type="evidence" value="ECO:0007669"/>
    <property type="project" value="UniProtKB-KW"/>
</dbReference>
<accession>A0A1S1NZ29</accession>
<gene>
    <name evidence="5" type="ORF">FY550_06970</name>
</gene>
<dbReference type="PANTHER" id="PTHR30629:SF2">
    <property type="entry name" value="PROPHAGE INTEGRASE INTS-RELATED"/>
    <property type="match status" value="1"/>
</dbReference>
<proteinExistence type="inferred from homology"/>
<dbReference type="Pfam" id="PF22022">
    <property type="entry name" value="Phage_int_M"/>
    <property type="match status" value="1"/>
</dbReference>
<keyword evidence="4" id="KW-0233">DNA recombination</keyword>
<dbReference type="InterPro" id="IPR044068">
    <property type="entry name" value="CB"/>
</dbReference>
<name>A0A1S1NZ29_9GAMM</name>
<evidence type="ECO:0000256" key="2">
    <source>
        <dbReference type="ARBA" id="ARBA00022908"/>
    </source>
</evidence>
<dbReference type="PROSITE" id="PS51900">
    <property type="entry name" value="CB"/>
    <property type="match status" value="1"/>
</dbReference>
<comment type="similarity">
    <text evidence="1">Belongs to the 'phage' integrase family.</text>
</comment>